<evidence type="ECO:0000313" key="3">
    <source>
        <dbReference type="Proteomes" id="UP001266305"/>
    </source>
</evidence>
<dbReference type="Proteomes" id="UP001266305">
    <property type="component" value="Unassembled WGS sequence"/>
</dbReference>
<evidence type="ECO:0000313" key="2">
    <source>
        <dbReference type="EMBL" id="KAK2099759.1"/>
    </source>
</evidence>
<feature type="compositionally biased region" description="Basic and acidic residues" evidence="1">
    <location>
        <begin position="68"/>
        <end position="78"/>
    </location>
</feature>
<feature type="region of interest" description="Disordered" evidence="1">
    <location>
        <begin position="150"/>
        <end position="194"/>
    </location>
</feature>
<organism evidence="2 3">
    <name type="scientific">Saguinus oedipus</name>
    <name type="common">Cotton-top tamarin</name>
    <name type="synonym">Oedipomidas oedipus</name>
    <dbReference type="NCBI Taxonomy" id="9490"/>
    <lineage>
        <taxon>Eukaryota</taxon>
        <taxon>Metazoa</taxon>
        <taxon>Chordata</taxon>
        <taxon>Craniata</taxon>
        <taxon>Vertebrata</taxon>
        <taxon>Euteleostomi</taxon>
        <taxon>Mammalia</taxon>
        <taxon>Eutheria</taxon>
        <taxon>Euarchontoglires</taxon>
        <taxon>Primates</taxon>
        <taxon>Haplorrhini</taxon>
        <taxon>Platyrrhini</taxon>
        <taxon>Cebidae</taxon>
        <taxon>Callitrichinae</taxon>
        <taxon>Saguinus</taxon>
    </lineage>
</organism>
<feature type="compositionally biased region" description="Basic and acidic residues" evidence="1">
    <location>
        <begin position="1"/>
        <end position="23"/>
    </location>
</feature>
<name>A0ABQ9USE4_SAGOE</name>
<feature type="region of interest" description="Disordered" evidence="1">
    <location>
        <begin position="1"/>
        <end position="105"/>
    </location>
</feature>
<sequence>MNDGEKRRQKGENRKGKFDRDVEAQSAGSNAGTGEVGGKKRRGVSGGGRKTKSRKEKRLRKSRAVRSRSPEKCLERPHSVGTSRADTKSKRHALRPSLGVRSRCCRSGAGPQLQARLVVGAAEPSPWWRRIAAPGLSGELSRVPRLVRGRAAEAGGAPRANLETPESDGRTRGPTGTPGSLCKEKENENEGKQL</sequence>
<protein>
    <submittedName>
        <fullName evidence="2">Uncharacterized protein</fullName>
    </submittedName>
</protein>
<evidence type="ECO:0000256" key="1">
    <source>
        <dbReference type="SAM" id="MobiDB-lite"/>
    </source>
</evidence>
<accession>A0ABQ9USE4</accession>
<proteinExistence type="predicted"/>
<keyword evidence="3" id="KW-1185">Reference proteome</keyword>
<gene>
    <name evidence="2" type="ORF">P7K49_021107</name>
</gene>
<comment type="caution">
    <text evidence="2">The sequence shown here is derived from an EMBL/GenBank/DDBJ whole genome shotgun (WGS) entry which is preliminary data.</text>
</comment>
<feature type="compositionally biased region" description="Basic and acidic residues" evidence="1">
    <location>
        <begin position="182"/>
        <end position="194"/>
    </location>
</feature>
<reference evidence="2 3" key="1">
    <citation type="submission" date="2023-05" db="EMBL/GenBank/DDBJ databases">
        <title>B98-5 Cell Line De Novo Hybrid Assembly: An Optical Mapping Approach.</title>
        <authorList>
            <person name="Kananen K."/>
            <person name="Auerbach J.A."/>
            <person name="Kautto E."/>
            <person name="Blachly J.S."/>
        </authorList>
    </citation>
    <scope>NUCLEOTIDE SEQUENCE [LARGE SCALE GENOMIC DNA]</scope>
    <source>
        <strain evidence="2">B95-8</strain>
        <tissue evidence="2">Cell line</tissue>
    </source>
</reference>
<dbReference type="EMBL" id="JASSZA010000010">
    <property type="protein sequence ID" value="KAK2099759.1"/>
    <property type="molecule type" value="Genomic_DNA"/>
</dbReference>
<feature type="compositionally biased region" description="Basic residues" evidence="1">
    <location>
        <begin position="39"/>
        <end position="66"/>
    </location>
</feature>